<dbReference type="Gene3D" id="3.30.565.10">
    <property type="entry name" value="Histidine kinase-like ATPase, C-terminal domain"/>
    <property type="match status" value="1"/>
</dbReference>
<dbReference type="Pfam" id="PF02518">
    <property type="entry name" value="HATPase_c"/>
    <property type="match status" value="1"/>
</dbReference>
<dbReference type="InterPro" id="IPR036890">
    <property type="entry name" value="HATPase_C_sf"/>
</dbReference>
<keyword evidence="10" id="KW-1185">Reference proteome</keyword>
<keyword evidence="3" id="KW-0597">Phosphoprotein</keyword>
<protein>
    <recommendedName>
        <fullName evidence="2">histidine kinase</fullName>
        <ecNumber evidence="2">2.7.13.3</ecNumber>
    </recommendedName>
</protein>
<comment type="catalytic activity">
    <reaction evidence="1">
        <text>ATP + protein L-histidine = ADP + protein N-phospho-L-histidine.</text>
        <dbReference type="EC" id="2.7.13.3"/>
    </reaction>
</comment>
<keyword evidence="4" id="KW-0808">Transferase</keyword>
<dbReference type="Pfam" id="PF08376">
    <property type="entry name" value="NIT"/>
    <property type="match status" value="1"/>
</dbReference>
<dbReference type="PANTHER" id="PTHR45436">
    <property type="entry name" value="SENSOR HISTIDINE KINASE YKOH"/>
    <property type="match status" value="1"/>
</dbReference>
<feature type="domain" description="Histidine kinase/HSP90-like ATPase" evidence="8">
    <location>
        <begin position="502"/>
        <end position="615"/>
    </location>
</feature>
<dbReference type="Gene3D" id="6.10.340.10">
    <property type="match status" value="1"/>
</dbReference>
<comment type="caution">
    <text evidence="9">The sequence shown here is derived from an EMBL/GenBank/DDBJ whole genome shotgun (WGS) entry which is preliminary data.</text>
</comment>
<feature type="compositionally biased region" description="Low complexity" evidence="6">
    <location>
        <begin position="835"/>
        <end position="849"/>
    </location>
</feature>
<evidence type="ECO:0000259" key="8">
    <source>
        <dbReference type="SMART" id="SM00387"/>
    </source>
</evidence>
<keyword evidence="5" id="KW-0418">Kinase</keyword>
<organism evidence="9 10">
    <name type="scientific">Streptomyces sp. 900105755</name>
    <dbReference type="NCBI Taxonomy" id="3154389"/>
    <lineage>
        <taxon>Bacteria</taxon>
        <taxon>Bacillati</taxon>
        <taxon>Actinomycetota</taxon>
        <taxon>Actinomycetes</taxon>
        <taxon>Kitasatosporales</taxon>
        <taxon>Streptomycetaceae</taxon>
        <taxon>Streptomyces</taxon>
    </lineage>
</organism>
<keyword evidence="7" id="KW-1133">Transmembrane helix</keyword>
<evidence type="ECO:0000256" key="4">
    <source>
        <dbReference type="ARBA" id="ARBA00022679"/>
    </source>
</evidence>
<dbReference type="SUPFAM" id="SSF55874">
    <property type="entry name" value="ATPase domain of HSP90 chaperone/DNA topoisomerase II/histidine kinase"/>
    <property type="match status" value="1"/>
</dbReference>
<name>A0ABV1TE89_9ACTN</name>
<dbReference type="InterPro" id="IPR013587">
    <property type="entry name" value="Nitrate/nitrite_sensing"/>
</dbReference>
<evidence type="ECO:0000256" key="1">
    <source>
        <dbReference type="ARBA" id="ARBA00000085"/>
    </source>
</evidence>
<evidence type="ECO:0000256" key="7">
    <source>
        <dbReference type="SAM" id="Phobius"/>
    </source>
</evidence>
<evidence type="ECO:0000313" key="9">
    <source>
        <dbReference type="EMBL" id="MER6268343.1"/>
    </source>
</evidence>
<reference evidence="9 10" key="1">
    <citation type="submission" date="2024-06" db="EMBL/GenBank/DDBJ databases">
        <title>The Natural Products Discovery Center: Release of the First 8490 Sequenced Strains for Exploring Actinobacteria Biosynthetic Diversity.</title>
        <authorList>
            <person name="Kalkreuter E."/>
            <person name="Kautsar S.A."/>
            <person name="Yang D."/>
            <person name="Bader C.D."/>
            <person name="Teijaro C.N."/>
            <person name="Fluegel L."/>
            <person name="Davis C.M."/>
            <person name="Simpson J.R."/>
            <person name="Lauterbach L."/>
            <person name="Steele A.D."/>
            <person name="Gui C."/>
            <person name="Meng S."/>
            <person name="Li G."/>
            <person name="Viehrig K."/>
            <person name="Ye F."/>
            <person name="Su P."/>
            <person name="Kiefer A.F."/>
            <person name="Nichols A."/>
            <person name="Cepeda A.J."/>
            <person name="Yan W."/>
            <person name="Fan B."/>
            <person name="Jiang Y."/>
            <person name="Adhikari A."/>
            <person name="Zheng C.-J."/>
            <person name="Schuster L."/>
            <person name="Cowan T.M."/>
            <person name="Smanski M.J."/>
            <person name="Chevrette M.G."/>
            <person name="De Carvalho L.P.S."/>
            <person name="Shen B."/>
        </authorList>
    </citation>
    <scope>NUCLEOTIDE SEQUENCE [LARGE SCALE GENOMIC DNA]</scope>
    <source>
        <strain evidence="9 10">NPDC001694</strain>
    </source>
</reference>
<dbReference type="EMBL" id="JBEOZM010000005">
    <property type="protein sequence ID" value="MER6268343.1"/>
    <property type="molecule type" value="Genomic_DNA"/>
</dbReference>
<accession>A0ABV1TE89</accession>
<dbReference type="EC" id="2.7.13.3" evidence="2"/>
<evidence type="ECO:0000256" key="5">
    <source>
        <dbReference type="ARBA" id="ARBA00022777"/>
    </source>
</evidence>
<evidence type="ECO:0000313" key="10">
    <source>
        <dbReference type="Proteomes" id="UP001490365"/>
    </source>
</evidence>
<feature type="transmembrane region" description="Helical" evidence="7">
    <location>
        <begin position="299"/>
        <end position="318"/>
    </location>
</feature>
<sequence length="873" mass="93021">MVVPSLALAPLWGLSTYQLATRWQSERTQNDLTASLGRPSAVLFQSLEEERRLTAEALADPGTRTRGRLVAARAATDKAVAGFRPAADGSTSHGQQGLGTALSGTVRDLDLLAAQRRAVDTGAAGQKPAFDYYSGTIDSLITVLAALGHRSNADAALLAATLVDLYGAADNIGREDALLGRDWTTGHLKVDEYDVFVDAVGAQEYLLKRAALGLTGAERDAYTKMTSARSWKTQQSLEEQVIVAGPHHSQGELELGRIHTQWRASVDANRPMLLNLVLARVAHLDKVSADSVNRLQRTLLIVSAIGLLAVILVILTSWRLTVLLRRRIHALREEAVELQQRLPDVVSRLERGENVDVDREVRLVEPTPDELGELGRALNAASRSAVATAVRQAEQHRGFERLLQRIARRTQILIGLQLRKLDELERTHEDPEVLEGLFDLDHLTARLRRYEENLVILGGGQPQRRWRKPVRLLDVLRAAQGEVQDYRRISIDVEDEPWVSERAVGQLVHILAELMENAAAFSKPPTPVEVRAARVGRGVAVEIEDRGLGMEPEDYAAANALMDAPPQLDVMTQADDVRLGLYVVARLSAGLGLRVELRPSAFGGTRVVVLLPEQVVVEQPVAAPPRPDAPVPDALPYLPGPRPHPHDAGTGPRADREGGRLPTRAKGHAMANVTASGIRPPDENEASAAPSAAALPLPQRVRQASLAPELQIPTEPQEPHEPDLWTLPDRPGRSGATIGAFQRQSRAARVGSTPDAGTGHGTGHDVGGAPDAGTGHDVGGTPDAGTGHDVGGDPDAGTGHGLAGAPDAGTGDGGGRATGHDIGGDHVYGHRDNDGSSNSNGSGDGAFADSGGGKGEGPASSDRSGSPRTEDRE</sequence>
<feature type="region of interest" description="Disordered" evidence="6">
    <location>
        <begin position="621"/>
        <end position="695"/>
    </location>
</feature>
<dbReference type="Proteomes" id="UP001490365">
    <property type="component" value="Unassembled WGS sequence"/>
</dbReference>
<evidence type="ECO:0000256" key="2">
    <source>
        <dbReference type="ARBA" id="ARBA00012438"/>
    </source>
</evidence>
<evidence type="ECO:0000256" key="6">
    <source>
        <dbReference type="SAM" id="MobiDB-lite"/>
    </source>
</evidence>
<keyword evidence="7" id="KW-0472">Membrane</keyword>
<dbReference type="InterPro" id="IPR003594">
    <property type="entry name" value="HATPase_dom"/>
</dbReference>
<dbReference type="InterPro" id="IPR050428">
    <property type="entry name" value="TCS_sensor_his_kinase"/>
</dbReference>
<evidence type="ECO:0000256" key="3">
    <source>
        <dbReference type="ARBA" id="ARBA00022553"/>
    </source>
</evidence>
<feature type="region of interest" description="Disordered" evidence="6">
    <location>
        <begin position="712"/>
        <end position="873"/>
    </location>
</feature>
<feature type="compositionally biased region" description="Basic and acidic residues" evidence="6">
    <location>
        <begin position="818"/>
        <end position="834"/>
    </location>
</feature>
<dbReference type="SMART" id="SM00387">
    <property type="entry name" value="HATPase_c"/>
    <property type="match status" value="1"/>
</dbReference>
<gene>
    <name evidence="9" type="ORF">ABT211_13720</name>
</gene>
<dbReference type="PANTHER" id="PTHR45436:SF5">
    <property type="entry name" value="SENSOR HISTIDINE KINASE TRCS"/>
    <property type="match status" value="1"/>
</dbReference>
<keyword evidence="7" id="KW-0812">Transmembrane</keyword>
<dbReference type="RefSeq" id="WP_351956965.1">
    <property type="nucleotide sequence ID" value="NZ_JBEOZM010000005.1"/>
</dbReference>
<proteinExistence type="predicted"/>
<feature type="compositionally biased region" description="Low complexity" evidence="6">
    <location>
        <begin position="686"/>
        <end position="695"/>
    </location>
</feature>